<evidence type="ECO:0000259" key="1">
    <source>
        <dbReference type="Pfam" id="PF13349"/>
    </source>
</evidence>
<organism evidence="2 3">
    <name type="scientific">Paucilactobacillus vaccinostercus DSM 20634</name>
    <dbReference type="NCBI Taxonomy" id="1423813"/>
    <lineage>
        <taxon>Bacteria</taxon>
        <taxon>Bacillati</taxon>
        <taxon>Bacillota</taxon>
        <taxon>Bacilli</taxon>
        <taxon>Lactobacillales</taxon>
        <taxon>Lactobacillaceae</taxon>
        <taxon>Paucilactobacillus</taxon>
    </lineage>
</organism>
<protein>
    <recommendedName>
        <fullName evidence="1">DUF4097 domain-containing protein</fullName>
    </recommendedName>
</protein>
<dbReference type="STRING" id="1423813.FC26_GL000914"/>
<dbReference type="PATRIC" id="fig|1423813.3.peg.940"/>
<dbReference type="RefSeq" id="WP_083483857.1">
    <property type="nucleotide sequence ID" value="NZ_AYYY01000070.1"/>
</dbReference>
<dbReference type="AlphaFoldDB" id="A0A0R1ZZZ6"/>
<evidence type="ECO:0000313" key="3">
    <source>
        <dbReference type="Proteomes" id="UP000051733"/>
    </source>
</evidence>
<name>A0A0R1ZZZ6_9LACO</name>
<gene>
    <name evidence="2" type="ORF">FC26_GL000914</name>
</gene>
<accession>A0A0R1ZZZ6</accession>
<dbReference type="Pfam" id="PF13349">
    <property type="entry name" value="DUF4097"/>
    <property type="match status" value="1"/>
</dbReference>
<dbReference type="OrthoDB" id="2286174at2"/>
<dbReference type="Proteomes" id="UP000051733">
    <property type="component" value="Unassembled WGS sequence"/>
</dbReference>
<reference evidence="2 3" key="1">
    <citation type="journal article" date="2015" name="Genome Announc.">
        <title>Expanding the biotechnology potential of lactobacilli through comparative genomics of 213 strains and associated genera.</title>
        <authorList>
            <person name="Sun Z."/>
            <person name="Harris H.M."/>
            <person name="McCann A."/>
            <person name="Guo C."/>
            <person name="Argimon S."/>
            <person name="Zhang W."/>
            <person name="Yang X."/>
            <person name="Jeffery I.B."/>
            <person name="Cooney J.C."/>
            <person name="Kagawa T.F."/>
            <person name="Liu W."/>
            <person name="Song Y."/>
            <person name="Salvetti E."/>
            <person name="Wrobel A."/>
            <person name="Rasinkangas P."/>
            <person name="Parkhill J."/>
            <person name="Rea M.C."/>
            <person name="O'Sullivan O."/>
            <person name="Ritari J."/>
            <person name="Douillard F.P."/>
            <person name="Paul Ross R."/>
            <person name="Yang R."/>
            <person name="Briner A.E."/>
            <person name="Felis G.E."/>
            <person name="de Vos W.M."/>
            <person name="Barrangou R."/>
            <person name="Klaenhammer T.R."/>
            <person name="Caufield P.W."/>
            <person name="Cui Y."/>
            <person name="Zhang H."/>
            <person name="O'Toole P.W."/>
        </authorList>
    </citation>
    <scope>NUCLEOTIDE SEQUENCE [LARGE SCALE GENOMIC DNA]</scope>
    <source>
        <strain evidence="2 3">DSM 20634</strain>
    </source>
</reference>
<keyword evidence="3" id="KW-1185">Reference proteome</keyword>
<proteinExistence type="predicted"/>
<evidence type="ECO:0000313" key="2">
    <source>
        <dbReference type="EMBL" id="KRM60279.1"/>
    </source>
</evidence>
<sequence>MMTKKLLITGVVLTIIGAIAAFVGFSMGASTNLVWHNGVKIARQSSQTYHIKHLSQVKHFNFDTSGYNVEFKTGTTASVKVTGSNLVNPKVTQKNGTVTIDSKTLDAPGMWLSGTQDALIIITLPANTKLDSLSGTIDDGNLDTQAGFTLQTLDLQLANGNADIHGMTITNSGRLSVNNGHLNLYGVTFNNATVSQQNGKLDVESSTLTGGNYSAKNGNQEFDNTTFNQSVNIHNQNGKVELESPTTQGYQLTTQNGHIELFDHDATNQLNQNESATNKVIISTQNGSIEID</sequence>
<dbReference type="InterPro" id="IPR025164">
    <property type="entry name" value="Toastrack_DUF4097"/>
</dbReference>
<comment type="caution">
    <text evidence="2">The sequence shown here is derived from an EMBL/GenBank/DDBJ whole genome shotgun (WGS) entry which is preliminary data.</text>
</comment>
<dbReference type="EMBL" id="AYYY01000070">
    <property type="protein sequence ID" value="KRM60279.1"/>
    <property type="molecule type" value="Genomic_DNA"/>
</dbReference>
<feature type="domain" description="DUF4097" evidence="1">
    <location>
        <begin position="58"/>
        <end position="291"/>
    </location>
</feature>